<dbReference type="InterPro" id="IPR029787">
    <property type="entry name" value="Nucleotide_cyclase"/>
</dbReference>
<sequence length="442" mass="48542">MTLQARLLLISRDDAWLQAMGDELDRLGLRTLSATEVEAGCVALSDMPIEAVIIHETGSNERPDAVSPLRAAAWPRRIPVIMMRNDDQHQVPDGWDMVLTRDAHPQQILVSVEHLVRACVAEEEYDTRRETFNVDLQPLDVILQNQEPLAVLSIGQPEPEYLAITHSLREQGVEVTAALSSYSAFDYLHDKTFDAVLLWGGAQPAESLSIAAGMRRNTRLYHTPVLLRLNRLIELDVGDAFMRGVNDIANPKAHIAEVTDRLVRLARTHRRQLTIRRTLEAMRHNAQMDKGTGLFGRDLFAAHLARLSKAAGERHRTLSICVLKIAETPEVTRARSRGMLDKAVPQIGSMVARLVRAEDTAGRLSNDVFAIALPATSAISAHNVGERISAVVSCTAFDSGQGKPPYVVEFIVGAAQIQPGEPAAEALMRAAAKVGNPNREAV</sequence>
<dbReference type="InterPro" id="IPR000160">
    <property type="entry name" value="GGDEF_dom"/>
</dbReference>
<evidence type="ECO:0000313" key="3">
    <source>
        <dbReference type="Proteomes" id="UP000199150"/>
    </source>
</evidence>
<keyword evidence="3" id="KW-1185">Reference proteome</keyword>
<dbReference type="SMART" id="SM00267">
    <property type="entry name" value="GGDEF"/>
    <property type="match status" value="1"/>
</dbReference>
<name>A0A1G4PJS7_9CAUL</name>
<dbReference type="Proteomes" id="UP000199150">
    <property type="component" value="Unassembled WGS sequence"/>
</dbReference>
<dbReference type="Gene3D" id="3.40.50.2300">
    <property type="match status" value="1"/>
</dbReference>
<dbReference type="STRING" id="260084.SAMN02927928_0433"/>
<evidence type="ECO:0000313" key="2">
    <source>
        <dbReference type="EMBL" id="SCW32510.1"/>
    </source>
</evidence>
<dbReference type="EMBL" id="FMTS01000001">
    <property type="protein sequence ID" value="SCW32510.1"/>
    <property type="molecule type" value="Genomic_DNA"/>
</dbReference>
<dbReference type="SUPFAM" id="SSF55073">
    <property type="entry name" value="Nucleotide cyclase"/>
    <property type="match status" value="1"/>
</dbReference>
<dbReference type="Gene3D" id="3.30.70.270">
    <property type="match status" value="1"/>
</dbReference>
<dbReference type="PROSITE" id="PS50887">
    <property type="entry name" value="GGDEF"/>
    <property type="match status" value="1"/>
</dbReference>
<proteinExistence type="predicted"/>
<protein>
    <submittedName>
        <fullName evidence="2">Two-component system, cell cycle response regulator PopA</fullName>
    </submittedName>
</protein>
<dbReference type="InterPro" id="IPR043128">
    <property type="entry name" value="Rev_trsase/Diguanyl_cyclase"/>
</dbReference>
<dbReference type="Pfam" id="PF00990">
    <property type="entry name" value="GGDEF"/>
    <property type="match status" value="1"/>
</dbReference>
<dbReference type="InterPro" id="IPR011006">
    <property type="entry name" value="CheY-like_superfamily"/>
</dbReference>
<feature type="domain" description="GGDEF" evidence="1">
    <location>
        <begin position="316"/>
        <end position="442"/>
    </location>
</feature>
<organism evidence="2 3">
    <name type="scientific">Asticcacaulis taihuensis</name>
    <dbReference type="NCBI Taxonomy" id="260084"/>
    <lineage>
        <taxon>Bacteria</taxon>
        <taxon>Pseudomonadati</taxon>
        <taxon>Pseudomonadota</taxon>
        <taxon>Alphaproteobacteria</taxon>
        <taxon>Caulobacterales</taxon>
        <taxon>Caulobacteraceae</taxon>
        <taxon>Asticcacaulis</taxon>
    </lineage>
</organism>
<dbReference type="RefSeq" id="WP_245678813.1">
    <property type="nucleotide sequence ID" value="NZ_CBCRYE010000001.1"/>
</dbReference>
<reference evidence="3" key="1">
    <citation type="submission" date="2016-10" db="EMBL/GenBank/DDBJ databases">
        <authorList>
            <person name="Varghese N."/>
            <person name="Submissions S."/>
        </authorList>
    </citation>
    <scope>NUCLEOTIDE SEQUENCE [LARGE SCALE GENOMIC DNA]</scope>
    <source>
        <strain evidence="3">CGMCC 1.3431</strain>
    </source>
</reference>
<dbReference type="AlphaFoldDB" id="A0A1G4PJS7"/>
<gene>
    <name evidence="2" type="ORF">SAMN02927928_0433</name>
</gene>
<dbReference type="SUPFAM" id="SSF52172">
    <property type="entry name" value="CheY-like"/>
    <property type="match status" value="1"/>
</dbReference>
<accession>A0A1G4PJS7</accession>
<evidence type="ECO:0000259" key="1">
    <source>
        <dbReference type="PROSITE" id="PS50887"/>
    </source>
</evidence>